<dbReference type="Proteomes" id="UP000694251">
    <property type="component" value="Chromosome 12"/>
</dbReference>
<reference evidence="1 2" key="1">
    <citation type="submission" date="2020-12" db="EMBL/GenBank/DDBJ databases">
        <title>Concerted genomic and epigenomic changes stabilize Arabidopsis allopolyploids.</title>
        <authorList>
            <person name="Chen Z."/>
        </authorList>
    </citation>
    <scope>NUCLEOTIDE SEQUENCE [LARGE SCALE GENOMIC DNA]</scope>
    <source>
        <strain evidence="1">As9502</strain>
        <tissue evidence="1">Leaf</tissue>
    </source>
</reference>
<dbReference type="AlphaFoldDB" id="A0A8T1YQI0"/>
<dbReference type="EMBL" id="JAEFBJ010000012">
    <property type="protein sequence ID" value="KAG7548228.1"/>
    <property type="molecule type" value="Genomic_DNA"/>
</dbReference>
<dbReference type="OrthoDB" id="271164at2759"/>
<gene>
    <name evidence="1" type="ORF">ISN44_As12g034280</name>
</gene>
<organism evidence="1 2">
    <name type="scientific">Arabidopsis suecica</name>
    <name type="common">Swedish thale-cress</name>
    <name type="synonym">Cardaminopsis suecica</name>
    <dbReference type="NCBI Taxonomy" id="45249"/>
    <lineage>
        <taxon>Eukaryota</taxon>
        <taxon>Viridiplantae</taxon>
        <taxon>Streptophyta</taxon>
        <taxon>Embryophyta</taxon>
        <taxon>Tracheophyta</taxon>
        <taxon>Spermatophyta</taxon>
        <taxon>Magnoliopsida</taxon>
        <taxon>eudicotyledons</taxon>
        <taxon>Gunneridae</taxon>
        <taxon>Pentapetalae</taxon>
        <taxon>rosids</taxon>
        <taxon>malvids</taxon>
        <taxon>Brassicales</taxon>
        <taxon>Brassicaceae</taxon>
        <taxon>Camelineae</taxon>
        <taxon>Arabidopsis</taxon>
    </lineage>
</organism>
<keyword evidence="2" id="KW-1185">Reference proteome</keyword>
<accession>A0A8T1YQI0</accession>
<evidence type="ECO:0000313" key="2">
    <source>
        <dbReference type="Proteomes" id="UP000694251"/>
    </source>
</evidence>
<evidence type="ECO:0000313" key="1">
    <source>
        <dbReference type="EMBL" id="KAG7548228.1"/>
    </source>
</evidence>
<name>A0A8T1YQI0_ARASU</name>
<feature type="non-terminal residue" evidence="1">
    <location>
        <position position="66"/>
    </location>
</feature>
<comment type="caution">
    <text evidence="1">The sequence shown here is derived from an EMBL/GenBank/DDBJ whole genome shotgun (WGS) entry which is preliminary data.</text>
</comment>
<proteinExistence type="predicted"/>
<sequence length="66" mass="6996">VSTDVASRMLDGVVKLPKPLFGDGGASAMPVHEDRLHEYLDMMMAVQGAFAEAASSKVFGGDKSRI</sequence>
<protein>
    <submittedName>
        <fullName evidence="1">Uncharacterized protein</fullName>
    </submittedName>
</protein>